<evidence type="ECO:0000313" key="1">
    <source>
        <dbReference type="EMBL" id="MCW9705843.1"/>
    </source>
</evidence>
<name>A0ABT3PIS2_9BACT</name>
<proteinExistence type="predicted"/>
<protein>
    <submittedName>
        <fullName evidence="1">Uncharacterized protein</fullName>
    </submittedName>
</protein>
<gene>
    <name evidence="1" type="ORF">J6I44_03215</name>
</gene>
<keyword evidence="2" id="KW-1185">Reference proteome</keyword>
<accession>A0ABT3PIS2</accession>
<organism evidence="1 2">
    <name type="scientific">Fodinibius salsisoli</name>
    <dbReference type="NCBI Taxonomy" id="2820877"/>
    <lineage>
        <taxon>Bacteria</taxon>
        <taxon>Pseudomonadati</taxon>
        <taxon>Balneolota</taxon>
        <taxon>Balneolia</taxon>
        <taxon>Balneolales</taxon>
        <taxon>Balneolaceae</taxon>
        <taxon>Fodinibius</taxon>
    </lineage>
</organism>
<dbReference type="RefSeq" id="WP_265764516.1">
    <property type="nucleotide sequence ID" value="NZ_JAGGJA010000002.1"/>
</dbReference>
<dbReference type="Proteomes" id="UP001207918">
    <property type="component" value="Unassembled WGS sequence"/>
</dbReference>
<dbReference type="EMBL" id="JAGGJA010000002">
    <property type="protein sequence ID" value="MCW9705843.1"/>
    <property type="molecule type" value="Genomic_DNA"/>
</dbReference>
<sequence>MMTEDMEDKHVLVDDLLKLLKRLHFSDIHIKYHAEYPDPRSINANNGFQYIPALMAQKTGGIIFLKLCRSTN</sequence>
<reference evidence="1 2" key="1">
    <citation type="submission" date="2021-03" db="EMBL/GenBank/DDBJ databases">
        <title>Aliifodinibius sp. nov., a new bacterium isolated from saline soil.</title>
        <authorList>
            <person name="Galisteo C."/>
            <person name="De La Haba R."/>
            <person name="Sanchez-Porro C."/>
            <person name="Ventosa A."/>
        </authorList>
    </citation>
    <scope>NUCLEOTIDE SEQUENCE [LARGE SCALE GENOMIC DNA]</scope>
    <source>
        <strain evidence="1 2">1BSP15-2V2</strain>
    </source>
</reference>
<evidence type="ECO:0000313" key="2">
    <source>
        <dbReference type="Proteomes" id="UP001207918"/>
    </source>
</evidence>
<comment type="caution">
    <text evidence="1">The sequence shown here is derived from an EMBL/GenBank/DDBJ whole genome shotgun (WGS) entry which is preliminary data.</text>
</comment>